<dbReference type="AlphaFoldDB" id="A0A2D3W375"/>
<proteinExistence type="predicted"/>
<organism evidence="2 3">
    <name type="scientific">Sulfurospirillum cavolei</name>
    <dbReference type="NCBI Taxonomy" id="366522"/>
    <lineage>
        <taxon>Bacteria</taxon>
        <taxon>Pseudomonadati</taxon>
        <taxon>Campylobacterota</taxon>
        <taxon>Epsilonproteobacteria</taxon>
        <taxon>Campylobacterales</taxon>
        <taxon>Sulfurospirillaceae</taxon>
        <taxon>Sulfurospirillum</taxon>
    </lineage>
</organism>
<name>A0A2D3W375_9BACT</name>
<evidence type="ECO:0000313" key="3">
    <source>
        <dbReference type="Proteomes" id="UP000231638"/>
    </source>
</evidence>
<gene>
    <name evidence="2" type="ORF">CFH80_08045</name>
</gene>
<keyword evidence="1" id="KW-0175">Coiled coil</keyword>
<accession>A0A2D3W375</accession>
<comment type="caution">
    <text evidence="2">The sequence shown here is derived from an EMBL/GenBank/DDBJ whole genome shotgun (WGS) entry which is preliminary data.</text>
</comment>
<dbReference type="EMBL" id="DLUG01000209">
    <property type="protein sequence ID" value="DAB35842.1"/>
    <property type="molecule type" value="Genomic_DNA"/>
</dbReference>
<evidence type="ECO:0000313" key="2">
    <source>
        <dbReference type="EMBL" id="DAB35842.1"/>
    </source>
</evidence>
<feature type="coiled-coil region" evidence="1">
    <location>
        <begin position="61"/>
        <end position="88"/>
    </location>
</feature>
<dbReference type="Proteomes" id="UP000231638">
    <property type="component" value="Unassembled WGS sequence"/>
</dbReference>
<protein>
    <submittedName>
        <fullName evidence="2">Uncharacterized protein</fullName>
    </submittedName>
</protein>
<reference evidence="2 3" key="1">
    <citation type="journal article" date="2017" name="Front. Microbiol.">
        <title>Comparative Genomic Analysis of the Class Epsilonproteobacteria and Proposed Reclassification to Epsilonbacteraeota (phyl. nov.).</title>
        <authorList>
            <person name="Waite D.W."/>
            <person name="Vanwonterghem I."/>
            <person name="Rinke C."/>
            <person name="Parks D.H."/>
            <person name="Zhang Y."/>
            <person name="Takai K."/>
            <person name="Sievert S.M."/>
            <person name="Simon J."/>
            <person name="Campbell B.J."/>
            <person name="Hanson T.E."/>
            <person name="Woyke T."/>
            <person name="Klotz M.G."/>
            <person name="Hugenholtz P."/>
        </authorList>
    </citation>
    <scope>NUCLEOTIDE SEQUENCE [LARGE SCALE GENOMIC DNA]</scope>
    <source>
        <strain evidence="2">UBA11420</strain>
    </source>
</reference>
<sequence>MHTYITNTEFGVEALIKLIFEEKERLETLTNDYISKQTRFTCYHQEFQHRDFNEDYCDLQVQDSFHRMAKAKQEAELLKNQIDKLHESIQDKDFSIRALCGALLQIAKQGISYVYHNLSSAPNGRIIKGDSLKNIIWQGRNQSLHYEQGNFKLQVTTCFNILAIHDTNFSLTNPPQNKSLEIIKLLQWTSYENYKNDMISILG</sequence>
<evidence type="ECO:0000256" key="1">
    <source>
        <dbReference type="SAM" id="Coils"/>
    </source>
</evidence>